<feature type="transmembrane region" description="Helical" evidence="1">
    <location>
        <begin position="22"/>
        <end position="41"/>
    </location>
</feature>
<keyword evidence="3" id="KW-1185">Reference proteome</keyword>
<dbReference type="RefSeq" id="WP_068241433.1">
    <property type="nucleotide sequence ID" value="NZ_LPUY01000041.1"/>
</dbReference>
<dbReference type="AlphaFoldDB" id="A0A132BZK5"/>
<evidence type="ECO:0000256" key="1">
    <source>
        <dbReference type="SAM" id="Phobius"/>
    </source>
</evidence>
<proteinExistence type="predicted"/>
<protein>
    <submittedName>
        <fullName evidence="2">Uncharacterized protein</fullName>
    </submittedName>
</protein>
<accession>A0A132BZK5</accession>
<keyword evidence="1" id="KW-0472">Membrane</keyword>
<keyword evidence="1" id="KW-1133">Transmembrane helix</keyword>
<gene>
    <name evidence="2" type="ORF">TRIHO_12870</name>
</gene>
<dbReference type="EMBL" id="LPUY01000041">
    <property type="protein sequence ID" value="KUP93795.1"/>
    <property type="molecule type" value="Genomic_DNA"/>
</dbReference>
<evidence type="ECO:0000313" key="2">
    <source>
        <dbReference type="EMBL" id="KUP93795.1"/>
    </source>
</evidence>
<reference evidence="2 3" key="1">
    <citation type="submission" date="2015-12" db="EMBL/GenBank/DDBJ databases">
        <title>Genome sequence of the marine Rhodobacteraceae strain O3.65, Candidatus Tritonibacter horizontis.</title>
        <authorList>
            <person name="Poehlein A."/>
            <person name="Giebel H.A."/>
            <person name="Voget S."/>
            <person name="Brinkhoff T."/>
        </authorList>
    </citation>
    <scope>NUCLEOTIDE SEQUENCE [LARGE SCALE GENOMIC DNA]</scope>
    <source>
        <strain evidence="2 3">O3.65</strain>
    </source>
</reference>
<keyword evidence="1" id="KW-0812">Transmembrane</keyword>
<sequence length="70" mass="7228">MKFLDVPVDVEQLVQHASRPQFVWAAGAGLALFLLSLILLIGGRGGDAATTVALPPSAADVQAAIARMSN</sequence>
<dbReference type="Proteomes" id="UP000068382">
    <property type="component" value="Unassembled WGS sequence"/>
</dbReference>
<name>A0A132BZK5_9RHOB</name>
<evidence type="ECO:0000313" key="3">
    <source>
        <dbReference type="Proteomes" id="UP000068382"/>
    </source>
</evidence>
<organism evidence="2 3">
    <name type="scientific">Tritonibacter horizontis</name>
    <dbReference type="NCBI Taxonomy" id="1768241"/>
    <lineage>
        <taxon>Bacteria</taxon>
        <taxon>Pseudomonadati</taxon>
        <taxon>Pseudomonadota</taxon>
        <taxon>Alphaproteobacteria</taxon>
        <taxon>Rhodobacterales</taxon>
        <taxon>Paracoccaceae</taxon>
        <taxon>Tritonibacter</taxon>
    </lineage>
</organism>
<comment type="caution">
    <text evidence="2">The sequence shown here is derived from an EMBL/GenBank/DDBJ whole genome shotgun (WGS) entry which is preliminary data.</text>
</comment>